<evidence type="ECO:0000313" key="3">
    <source>
        <dbReference type="EMBL" id="KAA6401125.1"/>
    </source>
</evidence>
<gene>
    <name evidence="3" type="ORF">EZS28_003346</name>
</gene>
<keyword evidence="2" id="KW-1133">Transmembrane helix</keyword>
<evidence type="ECO:0000256" key="1">
    <source>
        <dbReference type="SAM" id="MobiDB-lite"/>
    </source>
</evidence>
<dbReference type="Proteomes" id="UP000324800">
    <property type="component" value="Unassembled WGS sequence"/>
</dbReference>
<evidence type="ECO:0000256" key="2">
    <source>
        <dbReference type="SAM" id="Phobius"/>
    </source>
</evidence>
<keyword evidence="2" id="KW-0472">Membrane</keyword>
<feature type="region of interest" description="Disordered" evidence="1">
    <location>
        <begin position="65"/>
        <end position="84"/>
    </location>
</feature>
<feature type="transmembrane region" description="Helical" evidence="2">
    <location>
        <begin position="40"/>
        <end position="59"/>
    </location>
</feature>
<name>A0A5J4X3A7_9EUKA</name>
<feature type="transmembrane region" description="Helical" evidence="2">
    <location>
        <begin position="12"/>
        <end position="28"/>
    </location>
</feature>
<comment type="caution">
    <text evidence="3">The sequence shown here is derived from an EMBL/GenBank/DDBJ whole genome shotgun (WGS) entry which is preliminary data.</text>
</comment>
<dbReference type="AlphaFoldDB" id="A0A5J4X3A7"/>
<dbReference type="EMBL" id="SNRW01000441">
    <property type="protein sequence ID" value="KAA6401125.1"/>
    <property type="molecule type" value="Genomic_DNA"/>
</dbReference>
<proteinExistence type="predicted"/>
<organism evidence="3 4">
    <name type="scientific">Streblomastix strix</name>
    <dbReference type="NCBI Taxonomy" id="222440"/>
    <lineage>
        <taxon>Eukaryota</taxon>
        <taxon>Metamonada</taxon>
        <taxon>Preaxostyla</taxon>
        <taxon>Oxymonadida</taxon>
        <taxon>Streblomastigidae</taxon>
        <taxon>Streblomastix</taxon>
    </lineage>
</organism>
<keyword evidence="2" id="KW-0812">Transmembrane</keyword>
<protein>
    <submittedName>
        <fullName evidence="3">Uncharacterized protein</fullName>
    </submittedName>
</protein>
<sequence length="84" mass="9497">MSLTVERLVEFLVNLLADAVYVIVRIIGREVLSYMQTLQALAVLRLFIIVFAFRVLHGLDEEHVHVSSPDSLTQQSNPCTSNKQ</sequence>
<reference evidence="3 4" key="1">
    <citation type="submission" date="2019-03" db="EMBL/GenBank/DDBJ databases">
        <title>Single cell metagenomics reveals metabolic interactions within the superorganism composed of flagellate Streblomastix strix and complex community of Bacteroidetes bacteria on its surface.</title>
        <authorList>
            <person name="Treitli S.C."/>
            <person name="Kolisko M."/>
            <person name="Husnik F."/>
            <person name="Keeling P."/>
            <person name="Hampl V."/>
        </authorList>
    </citation>
    <scope>NUCLEOTIDE SEQUENCE [LARGE SCALE GENOMIC DNA]</scope>
    <source>
        <strain evidence="3">ST1C</strain>
    </source>
</reference>
<evidence type="ECO:0000313" key="4">
    <source>
        <dbReference type="Proteomes" id="UP000324800"/>
    </source>
</evidence>
<feature type="compositionally biased region" description="Polar residues" evidence="1">
    <location>
        <begin position="68"/>
        <end position="84"/>
    </location>
</feature>
<accession>A0A5J4X3A7</accession>